<comment type="caution">
    <text evidence="2">The sequence shown here is derived from an EMBL/GenBank/DDBJ whole genome shotgun (WGS) entry which is preliminary data.</text>
</comment>
<protein>
    <submittedName>
        <fullName evidence="2">Uncharacterized protein</fullName>
    </submittedName>
</protein>
<evidence type="ECO:0000313" key="3">
    <source>
        <dbReference type="Proteomes" id="UP000785679"/>
    </source>
</evidence>
<gene>
    <name evidence="2" type="ORF">FGO68_gene9784</name>
</gene>
<name>A0A8J8NB99_HALGN</name>
<organism evidence="2 3">
    <name type="scientific">Halteria grandinella</name>
    <dbReference type="NCBI Taxonomy" id="5974"/>
    <lineage>
        <taxon>Eukaryota</taxon>
        <taxon>Sar</taxon>
        <taxon>Alveolata</taxon>
        <taxon>Ciliophora</taxon>
        <taxon>Intramacronucleata</taxon>
        <taxon>Spirotrichea</taxon>
        <taxon>Stichotrichia</taxon>
        <taxon>Sporadotrichida</taxon>
        <taxon>Halteriidae</taxon>
        <taxon>Halteria</taxon>
    </lineage>
</organism>
<feature type="region of interest" description="Disordered" evidence="1">
    <location>
        <begin position="86"/>
        <end position="123"/>
    </location>
</feature>
<dbReference type="Proteomes" id="UP000785679">
    <property type="component" value="Unassembled WGS sequence"/>
</dbReference>
<dbReference type="EMBL" id="RRYP01029989">
    <property type="protein sequence ID" value="TNV71320.1"/>
    <property type="molecule type" value="Genomic_DNA"/>
</dbReference>
<accession>A0A8J8NB99</accession>
<sequence>MNWLRPISETEAARIAERRFRAIPGASEWTGRFQARPRRGDEYWFVNIVELGTDKPLVQVSLDRRGHLESTVVALPGHIAPIPAEMMTSALPPPDQWKVDPNGPQSAMVAPPPAPGLAADPAR</sequence>
<proteinExistence type="predicted"/>
<keyword evidence="3" id="KW-1185">Reference proteome</keyword>
<evidence type="ECO:0000313" key="2">
    <source>
        <dbReference type="EMBL" id="TNV71320.1"/>
    </source>
</evidence>
<evidence type="ECO:0000256" key="1">
    <source>
        <dbReference type="SAM" id="MobiDB-lite"/>
    </source>
</evidence>
<reference evidence="2" key="1">
    <citation type="submission" date="2019-06" db="EMBL/GenBank/DDBJ databases">
        <authorList>
            <person name="Zheng W."/>
        </authorList>
    </citation>
    <scope>NUCLEOTIDE SEQUENCE</scope>
    <source>
        <strain evidence="2">QDHG01</strain>
    </source>
</reference>
<dbReference type="AlphaFoldDB" id="A0A8J8NB99"/>